<organism evidence="1">
    <name type="scientific">uncultured Caudovirales phage</name>
    <dbReference type="NCBI Taxonomy" id="2100421"/>
    <lineage>
        <taxon>Viruses</taxon>
        <taxon>Duplodnaviria</taxon>
        <taxon>Heunggongvirae</taxon>
        <taxon>Uroviricota</taxon>
        <taxon>Caudoviricetes</taxon>
        <taxon>Peduoviridae</taxon>
        <taxon>Maltschvirus</taxon>
        <taxon>Maltschvirus maltsch</taxon>
    </lineage>
</organism>
<reference evidence="1" key="1">
    <citation type="submission" date="2020-04" db="EMBL/GenBank/DDBJ databases">
        <authorList>
            <person name="Chiriac C."/>
            <person name="Salcher M."/>
            <person name="Ghai R."/>
            <person name="Kavagutti S V."/>
        </authorList>
    </citation>
    <scope>NUCLEOTIDE SEQUENCE</scope>
</reference>
<accession>A0A6J5LPB8</accession>
<gene>
    <name evidence="1" type="ORF">UFOVP257_301</name>
</gene>
<name>A0A6J5LPB8_9CAUD</name>
<sequence length="276" mass="33258">MRNHYWTIGPFADWLRGTKSPKAETSEGWRDWNNKAQAAHPIRYWLAEEGLRYLQNFFYYIPDRIYNAKYYINNRFVTRTHALTAHPNDIAPGDWCDVGNRFLPCLYNELRNFVEIELAWWHIAWSDRNEKNKYNAPFWATGWFRWRTWRCPQAGLDNLAWQMTLTNAEWCSEDDPKYGELTDQAIKAKEILELYTWWTVERPKRVDPMKASGWSDYCEKKWRGKISIFDSINDDDGEEIDTTPMHNMINELEAKYEKEDEEMMIRLIKIRQSLWT</sequence>
<proteinExistence type="predicted"/>
<protein>
    <submittedName>
        <fullName evidence="1">Uncharacterized protein</fullName>
    </submittedName>
</protein>
<dbReference type="EMBL" id="LR796274">
    <property type="protein sequence ID" value="CAB4133579.1"/>
    <property type="molecule type" value="Genomic_DNA"/>
</dbReference>
<evidence type="ECO:0000313" key="1">
    <source>
        <dbReference type="EMBL" id="CAB4133579.1"/>
    </source>
</evidence>